<sequence>MDKRIQASKETAQGNRRAGGKGGTPSCSARPGRKAQEREPGINHGDLIRVIDAYFPQLNRYVDDINDFRREDRITYPLYVIVMLCVLSRLMGNTANRDTDNEQDEQAFLDNLNTLTGGKMERFPHSDTLKYSMEGLPPKELAGMRNKMLGRLIRNKVLDGMRTDETLTGKKHFLVAIDGVHYHTSSRELPHSTHKTRSDGTVEHMLTALEAHMVCPGGVRIPLMTEPIENPEGGEYNKQDSELVAAKRLLVRLRDKYPRLPMIILMDGLYLCEDIVNLTRKNHMELSVTVKDNTSAFLAKAEQKMAADHRNRVKEDDPADGKQRVVTWTNHVQHTFGKTKVSLNVLAMTKTGSEGKTDKFVYATSIFIHKRRATNLLDDVCRTRWQIEEAFKVQKCHGLGLEQAFGTVGHAGTNYYHIVQIANIILELMLHSNLFRRLQQHQNPDRVKHTIRERMMTWYGTIKNLMCKFKRSITTRPLSQIDVGEWRLEFDTA</sequence>
<accession>A0AAE3VF04</accession>
<organism evidence="2 3">
    <name type="scientific">Oligosphaera ethanolica</name>
    <dbReference type="NCBI Taxonomy" id="760260"/>
    <lineage>
        <taxon>Bacteria</taxon>
        <taxon>Pseudomonadati</taxon>
        <taxon>Lentisphaerota</taxon>
        <taxon>Oligosphaeria</taxon>
        <taxon>Oligosphaerales</taxon>
        <taxon>Oligosphaeraceae</taxon>
        <taxon>Oligosphaera</taxon>
    </lineage>
</organism>
<comment type="caution">
    <text evidence="2">The sequence shown here is derived from an EMBL/GenBank/DDBJ whole genome shotgun (WGS) entry which is preliminary data.</text>
</comment>
<evidence type="ECO:0000313" key="2">
    <source>
        <dbReference type="EMBL" id="MDQ0289201.1"/>
    </source>
</evidence>
<dbReference type="EMBL" id="JAUSVL010000001">
    <property type="protein sequence ID" value="MDQ0289201.1"/>
    <property type="molecule type" value="Genomic_DNA"/>
</dbReference>
<protein>
    <recommendedName>
        <fullName evidence="4">Transposase</fullName>
    </recommendedName>
</protein>
<evidence type="ECO:0000256" key="1">
    <source>
        <dbReference type="SAM" id="MobiDB-lite"/>
    </source>
</evidence>
<proteinExistence type="predicted"/>
<dbReference type="SUPFAM" id="SSF53098">
    <property type="entry name" value="Ribonuclease H-like"/>
    <property type="match status" value="1"/>
</dbReference>
<gene>
    <name evidence="2" type="ORF">J3R75_001308</name>
</gene>
<dbReference type="InterPro" id="IPR012337">
    <property type="entry name" value="RNaseH-like_sf"/>
</dbReference>
<evidence type="ECO:0000313" key="3">
    <source>
        <dbReference type="Proteomes" id="UP001238163"/>
    </source>
</evidence>
<name>A0AAE3VF04_9BACT</name>
<dbReference type="AlphaFoldDB" id="A0AAE3VF04"/>
<keyword evidence="3" id="KW-1185">Reference proteome</keyword>
<reference evidence="2" key="1">
    <citation type="submission" date="2023-07" db="EMBL/GenBank/DDBJ databases">
        <title>Genomic Encyclopedia of Type Strains, Phase IV (KMG-IV): sequencing the most valuable type-strain genomes for metagenomic binning, comparative biology and taxonomic classification.</title>
        <authorList>
            <person name="Goeker M."/>
        </authorList>
    </citation>
    <scope>NUCLEOTIDE SEQUENCE</scope>
    <source>
        <strain evidence="2">DSM 24202</strain>
    </source>
</reference>
<feature type="region of interest" description="Disordered" evidence="1">
    <location>
        <begin position="1"/>
        <end position="41"/>
    </location>
</feature>
<dbReference type="Proteomes" id="UP001238163">
    <property type="component" value="Unassembled WGS sequence"/>
</dbReference>
<evidence type="ECO:0008006" key="4">
    <source>
        <dbReference type="Google" id="ProtNLM"/>
    </source>
</evidence>